<gene>
    <name evidence="2" type="ORF">EAG_02357</name>
</gene>
<sequence>GSIARASNQVVGMGACSFLHGGSPGDGPREVGHFTSR</sequence>
<protein>
    <submittedName>
        <fullName evidence="2">Uncharacterized protein</fullName>
    </submittedName>
</protein>
<evidence type="ECO:0000256" key="1">
    <source>
        <dbReference type="SAM" id="MobiDB-lite"/>
    </source>
</evidence>
<accession>E2AR58</accession>
<reference evidence="2 3" key="1">
    <citation type="journal article" date="2010" name="Science">
        <title>Genomic comparison of the ants Camponotus floridanus and Harpegnathos saltator.</title>
        <authorList>
            <person name="Bonasio R."/>
            <person name="Zhang G."/>
            <person name="Ye C."/>
            <person name="Mutti N.S."/>
            <person name="Fang X."/>
            <person name="Qin N."/>
            <person name="Donahue G."/>
            <person name="Yang P."/>
            <person name="Li Q."/>
            <person name="Li C."/>
            <person name="Zhang P."/>
            <person name="Huang Z."/>
            <person name="Berger S.L."/>
            <person name="Reinberg D."/>
            <person name="Wang J."/>
            <person name="Liebig J."/>
        </authorList>
    </citation>
    <scope>NUCLEOTIDE SEQUENCE [LARGE SCALE GENOMIC DNA]</scope>
    <source>
        <strain evidence="3">C129</strain>
    </source>
</reference>
<dbReference type="AlphaFoldDB" id="E2AR58"/>
<feature type="region of interest" description="Disordered" evidence="1">
    <location>
        <begin position="18"/>
        <end position="37"/>
    </location>
</feature>
<organism evidence="3">
    <name type="scientific">Camponotus floridanus</name>
    <name type="common">Florida carpenter ant</name>
    <dbReference type="NCBI Taxonomy" id="104421"/>
    <lineage>
        <taxon>Eukaryota</taxon>
        <taxon>Metazoa</taxon>
        <taxon>Ecdysozoa</taxon>
        <taxon>Arthropoda</taxon>
        <taxon>Hexapoda</taxon>
        <taxon>Insecta</taxon>
        <taxon>Pterygota</taxon>
        <taxon>Neoptera</taxon>
        <taxon>Endopterygota</taxon>
        <taxon>Hymenoptera</taxon>
        <taxon>Apocrita</taxon>
        <taxon>Aculeata</taxon>
        <taxon>Formicoidea</taxon>
        <taxon>Formicidae</taxon>
        <taxon>Formicinae</taxon>
        <taxon>Camponotus</taxon>
    </lineage>
</organism>
<evidence type="ECO:0000313" key="3">
    <source>
        <dbReference type="Proteomes" id="UP000000311"/>
    </source>
</evidence>
<dbReference type="Proteomes" id="UP000000311">
    <property type="component" value="Unassembled WGS sequence"/>
</dbReference>
<proteinExistence type="predicted"/>
<dbReference type="InParanoid" id="E2AR58"/>
<keyword evidence="3" id="KW-1185">Reference proteome</keyword>
<dbReference type="EMBL" id="GL441871">
    <property type="protein sequence ID" value="EFN64097.1"/>
    <property type="molecule type" value="Genomic_DNA"/>
</dbReference>
<feature type="compositionally biased region" description="Basic and acidic residues" evidence="1">
    <location>
        <begin position="27"/>
        <end position="37"/>
    </location>
</feature>
<name>E2AR58_CAMFO</name>
<evidence type="ECO:0000313" key="2">
    <source>
        <dbReference type="EMBL" id="EFN64097.1"/>
    </source>
</evidence>
<feature type="non-terminal residue" evidence="2">
    <location>
        <position position="37"/>
    </location>
</feature>
<feature type="non-terminal residue" evidence="2">
    <location>
        <position position="1"/>
    </location>
</feature>